<dbReference type="PROSITE" id="PS50026">
    <property type="entry name" value="EGF_3"/>
    <property type="match status" value="1"/>
</dbReference>
<dbReference type="Proteomes" id="UP001153269">
    <property type="component" value="Unassembled WGS sequence"/>
</dbReference>
<dbReference type="CDD" id="cd00054">
    <property type="entry name" value="EGF_CA"/>
    <property type="match status" value="1"/>
</dbReference>
<dbReference type="Pfam" id="PF00008">
    <property type="entry name" value="EGF"/>
    <property type="match status" value="1"/>
</dbReference>
<reference evidence="6" key="1">
    <citation type="submission" date="2020-03" db="EMBL/GenBank/DDBJ databases">
        <authorList>
            <person name="Weist P."/>
        </authorList>
    </citation>
    <scope>NUCLEOTIDE SEQUENCE</scope>
</reference>
<dbReference type="InterPro" id="IPR000742">
    <property type="entry name" value="EGF"/>
</dbReference>
<feature type="domain" description="EGF-like" evidence="5">
    <location>
        <begin position="248"/>
        <end position="285"/>
    </location>
</feature>
<protein>
    <submittedName>
        <fullName evidence="6">Uncharacterized protein</fullName>
    </submittedName>
</protein>
<evidence type="ECO:0000259" key="4">
    <source>
        <dbReference type="PROSITE" id="PS50025"/>
    </source>
</evidence>
<name>A0A9N7UQ36_PLEPL</name>
<feature type="region of interest" description="Disordered" evidence="3">
    <location>
        <begin position="31"/>
        <end position="64"/>
    </location>
</feature>
<dbReference type="CDD" id="cd00110">
    <property type="entry name" value="LamG"/>
    <property type="match status" value="1"/>
</dbReference>
<dbReference type="AlphaFoldDB" id="A0A9N7UQ36"/>
<dbReference type="SUPFAM" id="SSF57196">
    <property type="entry name" value="EGF/Laminin"/>
    <property type="match status" value="1"/>
</dbReference>
<dbReference type="PANTHER" id="PTHR15036">
    <property type="entry name" value="PIKACHURIN-LIKE PROTEIN"/>
    <property type="match status" value="1"/>
</dbReference>
<dbReference type="PROSITE" id="PS50025">
    <property type="entry name" value="LAM_G_DOMAIN"/>
    <property type="match status" value="1"/>
</dbReference>
<sequence length="448" mass="48637">MRDDDARLDGKFQFSEQSPKCQNCARFPEAFPVDPGNGPPPGAGACDRQAAEHGGAGEGTAGSPVRDAGTVLGLSVGLQFTGSEGQWARYLRWDASSRSDLTFQFKTPEPEGLLLYFDDGGFCDFLLLAVSEGKMQLRVSIDCAETTITSDKMVNDSRWHFAAINRHNLRTGLAVDGQTKTEEVRPQRQFMKIISDLFLGGLPGDIRTSAITLPSVRELPPFKGIITDLSYGSKLPTLINSQKVRLEMMGLCTENPCENGGICLLADGEPYCDCSKTGYVGRYCTEALARWCRDLKRSCSELKSRALACGMVQDSTRCAGCRAVERTDWTCPLFASSHLLIACVEQSMEEKQAEEEEEEEEEEGHTFRVPKLASFGALELRCCPSAGQCLPSPASKLRPSLSSANVILPHVGGEAAAILDSPKGNGRKSHLAFTGGLDRNRLPAPSPR</sequence>
<dbReference type="InterPro" id="IPR001791">
    <property type="entry name" value="Laminin_G"/>
</dbReference>
<evidence type="ECO:0000313" key="7">
    <source>
        <dbReference type="Proteomes" id="UP001153269"/>
    </source>
</evidence>
<evidence type="ECO:0000256" key="1">
    <source>
        <dbReference type="ARBA" id="ARBA00023157"/>
    </source>
</evidence>
<evidence type="ECO:0000313" key="6">
    <source>
        <dbReference type="EMBL" id="CAB1434183.1"/>
    </source>
</evidence>
<keyword evidence="2" id="KW-0245">EGF-like domain</keyword>
<dbReference type="PANTHER" id="PTHR15036:SF49">
    <property type="entry name" value="AXOTACTIN"/>
    <property type="match status" value="1"/>
</dbReference>
<dbReference type="Gene3D" id="2.60.120.200">
    <property type="match status" value="1"/>
</dbReference>
<comment type="caution">
    <text evidence="2">Lacks conserved residue(s) required for the propagation of feature annotation.</text>
</comment>
<keyword evidence="7" id="KW-1185">Reference proteome</keyword>
<organism evidence="6 7">
    <name type="scientific">Pleuronectes platessa</name>
    <name type="common">European plaice</name>
    <dbReference type="NCBI Taxonomy" id="8262"/>
    <lineage>
        <taxon>Eukaryota</taxon>
        <taxon>Metazoa</taxon>
        <taxon>Chordata</taxon>
        <taxon>Craniata</taxon>
        <taxon>Vertebrata</taxon>
        <taxon>Euteleostomi</taxon>
        <taxon>Actinopterygii</taxon>
        <taxon>Neopterygii</taxon>
        <taxon>Teleostei</taxon>
        <taxon>Neoteleostei</taxon>
        <taxon>Acanthomorphata</taxon>
        <taxon>Carangaria</taxon>
        <taxon>Pleuronectiformes</taxon>
        <taxon>Pleuronectoidei</taxon>
        <taxon>Pleuronectidae</taxon>
        <taxon>Pleuronectes</taxon>
    </lineage>
</organism>
<dbReference type="SMART" id="SM00282">
    <property type="entry name" value="LamG"/>
    <property type="match status" value="1"/>
</dbReference>
<evidence type="ECO:0000256" key="3">
    <source>
        <dbReference type="SAM" id="MobiDB-lite"/>
    </source>
</evidence>
<feature type="region of interest" description="Disordered" evidence="3">
    <location>
        <begin position="419"/>
        <end position="448"/>
    </location>
</feature>
<dbReference type="SUPFAM" id="SSF49899">
    <property type="entry name" value="Concanavalin A-like lectins/glucanases"/>
    <property type="match status" value="1"/>
</dbReference>
<comment type="caution">
    <text evidence="6">The sequence shown here is derived from an EMBL/GenBank/DDBJ whole genome shotgun (WGS) entry which is preliminary data.</text>
</comment>
<feature type="domain" description="Laminin G" evidence="4">
    <location>
        <begin position="77"/>
        <end position="257"/>
    </location>
</feature>
<gene>
    <name evidence="6" type="ORF">PLEPLA_LOCUS22248</name>
</gene>
<dbReference type="InterPro" id="IPR050372">
    <property type="entry name" value="Neurexin-related_CASP"/>
</dbReference>
<dbReference type="GO" id="GO:0016020">
    <property type="term" value="C:membrane"/>
    <property type="evidence" value="ECO:0007669"/>
    <property type="project" value="UniProtKB-SubCell"/>
</dbReference>
<dbReference type="EMBL" id="CADEAL010001639">
    <property type="protein sequence ID" value="CAB1434183.1"/>
    <property type="molecule type" value="Genomic_DNA"/>
</dbReference>
<proteinExistence type="predicted"/>
<evidence type="ECO:0000259" key="5">
    <source>
        <dbReference type="PROSITE" id="PS50026"/>
    </source>
</evidence>
<evidence type="ECO:0000256" key="2">
    <source>
        <dbReference type="PROSITE-ProRule" id="PRU00076"/>
    </source>
</evidence>
<accession>A0A9N7UQ36</accession>
<dbReference type="InterPro" id="IPR013320">
    <property type="entry name" value="ConA-like_dom_sf"/>
</dbReference>
<dbReference type="Gene3D" id="2.10.25.10">
    <property type="entry name" value="Laminin"/>
    <property type="match status" value="1"/>
</dbReference>
<keyword evidence="1" id="KW-1015">Disulfide bond</keyword>
<dbReference type="Pfam" id="PF02210">
    <property type="entry name" value="Laminin_G_2"/>
    <property type="match status" value="1"/>
</dbReference>